<keyword evidence="3" id="KW-1185">Reference proteome</keyword>
<dbReference type="AlphaFoldDB" id="A0A3E2GZ79"/>
<dbReference type="STRING" id="5539.A0A3E2GZ79"/>
<evidence type="ECO:0000313" key="2">
    <source>
        <dbReference type="EMBL" id="RFU26429.1"/>
    </source>
</evidence>
<name>A0A3E2GZ79_SCYLI</name>
<accession>A0A3E2GZ79</accession>
<dbReference type="OMA" id="PWFEEMI"/>
<organism evidence="2 3">
    <name type="scientific">Scytalidium lignicola</name>
    <name type="common">Hyphomycete</name>
    <dbReference type="NCBI Taxonomy" id="5539"/>
    <lineage>
        <taxon>Eukaryota</taxon>
        <taxon>Fungi</taxon>
        <taxon>Dikarya</taxon>
        <taxon>Ascomycota</taxon>
        <taxon>Pezizomycotina</taxon>
        <taxon>Leotiomycetes</taxon>
        <taxon>Leotiomycetes incertae sedis</taxon>
        <taxon>Scytalidium</taxon>
    </lineage>
</organism>
<evidence type="ECO:0000256" key="1">
    <source>
        <dbReference type="SAM" id="MobiDB-lite"/>
    </source>
</evidence>
<protein>
    <recommendedName>
        <fullName evidence="4">CENP-V/GFA domain-containing protein</fullName>
    </recommendedName>
</protein>
<dbReference type="Gene3D" id="2.170.150.70">
    <property type="match status" value="1"/>
</dbReference>
<sequence length="237" mass="26572">MSIHRPLRGGCSCGRNQYTVIIPQDATEVPQVLFDNNPLHRRSQATPLSAWLRVPLSWYHSSTYAFFDDETHSSIRRSYTSPLEESTKRYFCGFCGTPLTYWSESPPSEADYISLTLGSLTGSDLRDLEDMGLLPREALDSDSETGNGRSDAARIQETEPESEERETVPWFETLVQGSKLGKLRRTRGQRRSNDGRTRVEWEIVEWTDDGGEGETVASSKRKLDDMDGGKIAVSGGI</sequence>
<feature type="region of interest" description="Disordered" evidence="1">
    <location>
        <begin position="136"/>
        <end position="167"/>
    </location>
</feature>
<proteinExistence type="predicted"/>
<dbReference type="OrthoDB" id="3907216at2759"/>
<gene>
    <name evidence="2" type="ORF">B7463_g9916</name>
</gene>
<evidence type="ECO:0008006" key="4">
    <source>
        <dbReference type="Google" id="ProtNLM"/>
    </source>
</evidence>
<reference evidence="2 3" key="1">
    <citation type="submission" date="2018-05" db="EMBL/GenBank/DDBJ databases">
        <title>Draft genome sequence of Scytalidium lignicola DSM 105466, a ubiquitous saprotrophic fungus.</title>
        <authorList>
            <person name="Buettner E."/>
            <person name="Gebauer A.M."/>
            <person name="Hofrichter M."/>
            <person name="Liers C."/>
            <person name="Kellner H."/>
        </authorList>
    </citation>
    <scope>NUCLEOTIDE SEQUENCE [LARGE SCALE GENOMIC DNA]</scope>
    <source>
        <strain evidence="2 3">DSM 105466</strain>
    </source>
</reference>
<evidence type="ECO:0000313" key="3">
    <source>
        <dbReference type="Proteomes" id="UP000258309"/>
    </source>
</evidence>
<feature type="non-terminal residue" evidence="2">
    <location>
        <position position="1"/>
    </location>
</feature>
<comment type="caution">
    <text evidence="2">The sequence shown here is derived from an EMBL/GenBank/DDBJ whole genome shotgun (WGS) entry which is preliminary data.</text>
</comment>
<dbReference type="Proteomes" id="UP000258309">
    <property type="component" value="Unassembled WGS sequence"/>
</dbReference>
<dbReference type="EMBL" id="NCSJ02000262">
    <property type="protein sequence ID" value="RFU26429.1"/>
    <property type="molecule type" value="Genomic_DNA"/>
</dbReference>
<feature type="non-terminal residue" evidence="2">
    <location>
        <position position="237"/>
    </location>
</feature>